<gene>
    <name evidence="2" type="ORF">FJY75_08535</name>
</gene>
<keyword evidence="1" id="KW-1133">Transmembrane helix</keyword>
<evidence type="ECO:0000313" key="2">
    <source>
        <dbReference type="EMBL" id="MBM3317888.1"/>
    </source>
</evidence>
<proteinExistence type="predicted"/>
<feature type="transmembrane region" description="Helical" evidence="1">
    <location>
        <begin position="12"/>
        <end position="29"/>
    </location>
</feature>
<dbReference type="AlphaFoldDB" id="A0A937X8K6"/>
<dbReference type="Proteomes" id="UP000748308">
    <property type="component" value="Unassembled WGS sequence"/>
</dbReference>
<sequence length="85" mass="9885">MVSPKAKGWAMPPIRVIIMNPVCVGRLVWNRRRMGKSHRIADRREVERDGCGRRRLKWNDPTTWTSKWRKDGTRIGTAYYVCGAA</sequence>
<evidence type="ECO:0000256" key="1">
    <source>
        <dbReference type="SAM" id="Phobius"/>
    </source>
</evidence>
<keyword evidence="1" id="KW-0472">Membrane</keyword>
<organism evidence="2 3">
    <name type="scientific">Eiseniibacteriota bacterium</name>
    <dbReference type="NCBI Taxonomy" id="2212470"/>
    <lineage>
        <taxon>Bacteria</taxon>
        <taxon>Candidatus Eiseniibacteriota</taxon>
    </lineage>
</organism>
<protein>
    <submittedName>
        <fullName evidence="2">Recombinase family protein</fullName>
    </submittedName>
</protein>
<name>A0A937X8K6_UNCEI</name>
<dbReference type="EMBL" id="VGIY01000211">
    <property type="protein sequence ID" value="MBM3317888.1"/>
    <property type="molecule type" value="Genomic_DNA"/>
</dbReference>
<evidence type="ECO:0000313" key="3">
    <source>
        <dbReference type="Proteomes" id="UP000748308"/>
    </source>
</evidence>
<keyword evidence="1" id="KW-0812">Transmembrane</keyword>
<reference evidence="2" key="1">
    <citation type="submission" date="2019-03" db="EMBL/GenBank/DDBJ databases">
        <title>Lake Tanganyika Metagenome-Assembled Genomes (MAGs).</title>
        <authorList>
            <person name="Tran P."/>
        </authorList>
    </citation>
    <scope>NUCLEOTIDE SEQUENCE</scope>
    <source>
        <strain evidence="2">M_DeepCast_400m_m2_100</strain>
    </source>
</reference>
<comment type="caution">
    <text evidence="2">The sequence shown here is derived from an EMBL/GenBank/DDBJ whole genome shotgun (WGS) entry which is preliminary data.</text>
</comment>
<accession>A0A937X8K6</accession>